<feature type="transmembrane region" description="Helical" evidence="2">
    <location>
        <begin position="6"/>
        <end position="26"/>
    </location>
</feature>
<dbReference type="WBParaSite" id="PSU_v2.g1700.t1">
    <property type="protein sequence ID" value="PSU_v2.g1700.t1"/>
    <property type="gene ID" value="PSU_v2.g1700"/>
</dbReference>
<keyword evidence="2" id="KW-1133">Transmembrane helix</keyword>
<evidence type="ECO:0000256" key="2">
    <source>
        <dbReference type="SAM" id="Phobius"/>
    </source>
</evidence>
<keyword evidence="2" id="KW-0812">Transmembrane</keyword>
<evidence type="ECO:0000313" key="3">
    <source>
        <dbReference type="Proteomes" id="UP000887577"/>
    </source>
</evidence>
<organism evidence="3 4">
    <name type="scientific">Panagrolaimus superbus</name>
    <dbReference type="NCBI Taxonomy" id="310955"/>
    <lineage>
        <taxon>Eukaryota</taxon>
        <taxon>Metazoa</taxon>
        <taxon>Ecdysozoa</taxon>
        <taxon>Nematoda</taxon>
        <taxon>Chromadorea</taxon>
        <taxon>Rhabditida</taxon>
        <taxon>Tylenchina</taxon>
        <taxon>Panagrolaimomorpha</taxon>
        <taxon>Panagrolaimoidea</taxon>
        <taxon>Panagrolaimidae</taxon>
        <taxon>Panagrolaimus</taxon>
    </lineage>
</organism>
<feature type="region of interest" description="Disordered" evidence="1">
    <location>
        <begin position="132"/>
        <end position="198"/>
    </location>
</feature>
<protein>
    <submittedName>
        <fullName evidence="4">Uncharacterized protein</fullName>
    </submittedName>
</protein>
<feature type="compositionally biased region" description="Basic and acidic residues" evidence="1">
    <location>
        <begin position="58"/>
        <end position="68"/>
    </location>
</feature>
<sequence length="237" mass="25617">MINFDTIIWISTLIWTFVTPFVLLFCCKKRQEHGNPAGGPLIKSKRCNKAPGLNLDDPDLKSEDRPLGADKTGQTTDMLLQSNKKLSKNRASREPTVTKDQCDTDLRSFLSDKNQKQDAATKMLSLAPTQELEGGAAAEPKKDKIGKKGKGFGGGGKASLECTQNDSQIRTVQENVTQNDNTVEIPAKAVETKETTTKKAPEVGIDGKSTILGKSVFVGKSTVAGNNKTDPLQQPKG</sequence>
<keyword evidence="2" id="KW-0472">Membrane</keyword>
<proteinExistence type="predicted"/>
<feature type="region of interest" description="Disordered" evidence="1">
    <location>
        <begin position="53"/>
        <end position="99"/>
    </location>
</feature>
<dbReference type="Proteomes" id="UP000887577">
    <property type="component" value="Unplaced"/>
</dbReference>
<feature type="compositionally biased region" description="Polar residues" evidence="1">
    <location>
        <begin position="72"/>
        <end position="84"/>
    </location>
</feature>
<evidence type="ECO:0000256" key="1">
    <source>
        <dbReference type="SAM" id="MobiDB-lite"/>
    </source>
</evidence>
<reference evidence="4" key="1">
    <citation type="submission" date="2022-11" db="UniProtKB">
        <authorList>
            <consortium name="WormBaseParasite"/>
        </authorList>
    </citation>
    <scope>IDENTIFICATION</scope>
</reference>
<dbReference type="AlphaFoldDB" id="A0A914Y9V8"/>
<name>A0A914Y9V8_9BILA</name>
<accession>A0A914Y9V8</accession>
<feature type="compositionally biased region" description="Polar residues" evidence="1">
    <location>
        <begin position="161"/>
        <end position="182"/>
    </location>
</feature>
<evidence type="ECO:0000313" key="4">
    <source>
        <dbReference type="WBParaSite" id="PSU_v2.g1700.t1"/>
    </source>
</evidence>
<keyword evidence="3" id="KW-1185">Reference proteome</keyword>